<dbReference type="STRING" id="645990.SAMN00120144_2146"/>
<dbReference type="Gene3D" id="1.10.510.10">
    <property type="entry name" value="Transferase(Phosphotransferase) domain 1"/>
    <property type="match status" value="1"/>
</dbReference>
<keyword evidence="6" id="KW-0723">Serine/threonine-protein kinase</keyword>
<dbReference type="EMBL" id="FWWW01000058">
    <property type="protein sequence ID" value="SMB92386.1"/>
    <property type="molecule type" value="Genomic_DNA"/>
</dbReference>
<dbReference type="AlphaFoldDB" id="A0A1W1VGF0"/>
<evidence type="ECO:0000259" key="5">
    <source>
        <dbReference type="PROSITE" id="PS50011"/>
    </source>
</evidence>
<evidence type="ECO:0000256" key="3">
    <source>
        <dbReference type="ARBA" id="ARBA00022777"/>
    </source>
</evidence>
<dbReference type="InterPro" id="IPR011009">
    <property type="entry name" value="Kinase-like_dom_sf"/>
</dbReference>
<dbReference type="Proteomes" id="UP000192266">
    <property type="component" value="Unassembled WGS sequence"/>
</dbReference>
<sequence>MTARRFYLSKGVSVHEHNDNFYIETITEEFKINRTIATFLGLLNEPKTPQELVQGLQDLTQGASTDVIEPLVSKFLKDMYRLEVVRKEGDTDIVALTPNYQSGAQIGQYLITDLLSQHNRYVQLYRATDCESGELVVLKMFSYSLESIGNDTRLAKGFRQFQQEFDIMRALPAHPNICALKAYHTEPYPYAVLEYLLGKSLSECAQHDTIIEDSKAHLATQILSSLAHIHANGIVHGDIHSHNFMVNADHVTMIDFGFSYRVGVSEQEQHINCGGVPTYLAPERIKQHNYDFSKQAADFRAEVYQIALVLFKLYYKELPFDGETWLERAASITTYDFGQHLSPSVPHEAVLVRALQKGPNERYASGQELLASWQQAIDIESSVVVESR</sequence>
<dbReference type="PANTHER" id="PTHR43289">
    <property type="entry name" value="MITOGEN-ACTIVATED PROTEIN KINASE KINASE KINASE 20-RELATED"/>
    <property type="match status" value="1"/>
</dbReference>
<keyword evidence="3 6" id="KW-0418">Kinase</keyword>
<dbReference type="Pfam" id="PF00069">
    <property type="entry name" value="Pkinase"/>
    <property type="match status" value="1"/>
</dbReference>
<dbReference type="GO" id="GO:0005524">
    <property type="term" value="F:ATP binding"/>
    <property type="evidence" value="ECO:0007669"/>
    <property type="project" value="UniProtKB-KW"/>
</dbReference>
<dbReference type="PANTHER" id="PTHR43289:SF34">
    <property type="entry name" value="SERINE_THREONINE-PROTEIN KINASE YBDM-RELATED"/>
    <property type="match status" value="1"/>
</dbReference>
<reference evidence="6 7" key="1">
    <citation type="submission" date="2017-04" db="EMBL/GenBank/DDBJ databases">
        <authorList>
            <person name="Afonso C.L."/>
            <person name="Miller P.J."/>
            <person name="Scott M.A."/>
            <person name="Spackman E."/>
            <person name="Goraichik I."/>
            <person name="Dimitrov K.M."/>
            <person name="Suarez D.L."/>
            <person name="Swayne D.E."/>
        </authorList>
    </citation>
    <scope>NUCLEOTIDE SEQUENCE [LARGE SCALE GENOMIC DNA]</scope>
    <source>
        <strain evidence="6 7">DSM 11622</strain>
    </source>
</reference>
<dbReference type="SUPFAM" id="SSF56112">
    <property type="entry name" value="Protein kinase-like (PK-like)"/>
    <property type="match status" value="1"/>
</dbReference>
<dbReference type="OrthoDB" id="9813021at2"/>
<gene>
    <name evidence="6" type="ORF">SAMN00120144_2146</name>
</gene>
<protein>
    <submittedName>
        <fullName evidence="6">Serine/threonine protein kinase</fullName>
    </submittedName>
</protein>
<proteinExistence type="predicted"/>
<keyword evidence="1" id="KW-0808">Transferase</keyword>
<dbReference type="RefSeq" id="WP_159451989.1">
    <property type="nucleotide sequence ID" value="NZ_FWWW01000058.1"/>
</dbReference>
<dbReference type="GO" id="GO:0004674">
    <property type="term" value="F:protein serine/threonine kinase activity"/>
    <property type="evidence" value="ECO:0007669"/>
    <property type="project" value="UniProtKB-KW"/>
</dbReference>
<dbReference type="CDD" id="cd14014">
    <property type="entry name" value="STKc_PknB_like"/>
    <property type="match status" value="1"/>
</dbReference>
<accession>A0A1W1VGF0</accession>
<organism evidence="6 7">
    <name type="scientific">Hymenobacter roseosalivarius DSM 11622</name>
    <dbReference type="NCBI Taxonomy" id="645990"/>
    <lineage>
        <taxon>Bacteria</taxon>
        <taxon>Pseudomonadati</taxon>
        <taxon>Bacteroidota</taxon>
        <taxon>Cytophagia</taxon>
        <taxon>Cytophagales</taxon>
        <taxon>Hymenobacteraceae</taxon>
        <taxon>Hymenobacter</taxon>
    </lineage>
</organism>
<keyword evidence="2" id="KW-0547">Nucleotide-binding</keyword>
<evidence type="ECO:0000313" key="7">
    <source>
        <dbReference type="Proteomes" id="UP000192266"/>
    </source>
</evidence>
<dbReference type="PROSITE" id="PS50011">
    <property type="entry name" value="PROTEIN_KINASE_DOM"/>
    <property type="match status" value="1"/>
</dbReference>
<evidence type="ECO:0000256" key="4">
    <source>
        <dbReference type="ARBA" id="ARBA00022840"/>
    </source>
</evidence>
<evidence type="ECO:0000256" key="2">
    <source>
        <dbReference type="ARBA" id="ARBA00022741"/>
    </source>
</evidence>
<evidence type="ECO:0000256" key="1">
    <source>
        <dbReference type="ARBA" id="ARBA00022679"/>
    </source>
</evidence>
<evidence type="ECO:0000313" key="6">
    <source>
        <dbReference type="EMBL" id="SMB92386.1"/>
    </source>
</evidence>
<keyword evidence="7" id="KW-1185">Reference proteome</keyword>
<name>A0A1W1VGF0_9BACT</name>
<feature type="domain" description="Protein kinase" evidence="5">
    <location>
        <begin position="100"/>
        <end position="377"/>
    </location>
</feature>
<keyword evidence="4" id="KW-0067">ATP-binding</keyword>
<dbReference type="InterPro" id="IPR000719">
    <property type="entry name" value="Prot_kinase_dom"/>
</dbReference>